<gene>
    <name evidence="1" type="ORF">ALQ30_102171</name>
</gene>
<reference evidence="1 2" key="1">
    <citation type="submission" date="2018-08" db="EMBL/GenBank/DDBJ databases">
        <title>Recombination of ecologically and evolutionarily significant loci maintains genetic cohesion in the Pseudomonas syringae species complex.</title>
        <authorList>
            <person name="Dillon M."/>
            <person name="Thakur S."/>
            <person name="Almeida R.N.D."/>
            <person name="Weir B.S."/>
            <person name="Guttman D.S."/>
        </authorList>
    </citation>
    <scope>NUCLEOTIDE SEQUENCE [LARGE SCALE GENOMIC DNA]</scope>
    <source>
        <strain evidence="1 2">ICMP 3706</strain>
    </source>
</reference>
<protein>
    <submittedName>
        <fullName evidence="1">Uncharacterized protein</fullName>
    </submittedName>
</protein>
<dbReference type="AlphaFoldDB" id="A0A3M4AXR3"/>
<dbReference type="Proteomes" id="UP000281604">
    <property type="component" value="Unassembled WGS sequence"/>
</dbReference>
<evidence type="ECO:0000313" key="1">
    <source>
        <dbReference type="EMBL" id="RMP11739.1"/>
    </source>
</evidence>
<organism evidence="1 2">
    <name type="scientific">Pseudomonas syringae pv. persicae</name>
    <dbReference type="NCBI Taxonomy" id="237306"/>
    <lineage>
        <taxon>Bacteria</taxon>
        <taxon>Pseudomonadati</taxon>
        <taxon>Pseudomonadota</taxon>
        <taxon>Gammaproteobacteria</taxon>
        <taxon>Pseudomonadales</taxon>
        <taxon>Pseudomonadaceae</taxon>
        <taxon>Pseudomonas</taxon>
    </lineage>
</organism>
<proteinExistence type="predicted"/>
<accession>A0A3M4AXR3</accession>
<comment type="caution">
    <text evidence="1">The sequence shown here is derived from an EMBL/GenBank/DDBJ whole genome shotgun (WGS) entry which is preliminary data.</text>
</comment>
<dbReference type="EMBL" id="RBQE01000118">
    <property type="protein sequence ID" value="RMP11739.1"/>
    <property type="molecule type" value="Genomic_DNA"/>
</dbReference>
<sequence length="46" mass="5021">MLYLTAHTGGCNLIKQSSPAVEDLLLKAFMLELDTAPKTVLTQQTD</sequence>
<evidence type="ECO:0000313" key="2">
    <source>
        <dbReference type="Proteomes" id="UP000281604"/>
    </source>
</evidence>
<name>A0A3M4AXR3_9PSED</name>